<dbReference type="PRINTS" id="PR00380">
    <property type="entry name" value="KINESINHEAVY"/>
</dbReference>
<dbReference type="PANTHER" id="PTHR24115">
    <property type="entry name" value="KINESIN-RELATED"/>
    <property type="match status" value="1"/>
</dbReference>
<dbReference type="PANTHER" id="PTHR24115:SF1004">
    <property type="entry name" value="KINESIN-LIKE PROTEIN KIF15"/>
    <property type="match status" value="1"/>
</dbReference>
<organism evidence="5">
    <name type="scientific">Aphanomyces invadans</name>
    <dbReference type="NCBI Taxonomy" id="157072"/>
    <lineage>
        <taxon>Eukaryota</taxon>
        <taxon>Sar</taxon>
        <taxon>Stramenopiles</taxon>
        <taxon>Oomycota</taxon>
        <taxon>Saprolegniomycetes</taxon>
        <taxon>Saprolegniales</taxon>
        <taxon>Verrucalvaceae</taxon>
        <taxon>Aphanomyces</taxon>
    </lineage>
</organism>
<protein>
    <recommendedName>
        <fullName evidence="4">Kinesin motor domain-containing protein</fullName>
    </recommendedName>
</protein>
<accession>A0A024ULI8</accession>
<keyword evidence="3" id="KW-1133">Transmembrane helix</keyword>
<reference evidence="5" key="1">
    <citation type="submission" date="2013-12" db="EMBL/GenBank/DDBJ databases">
        <title>The Genome Sequence of Aphanomyces invadans NJM9701.</title>
        <authorList>
            <consortium name="The Broad Institute Genomics Platform"/>
            <person name="Russ C."/>
            <person name="Tyler B."/>
            <person name="van West P."/>
            <person name="Dieguez-Uribeondo J."/>
            <person name="Young S.K."/>
            <person name="Zeng Q."/>
            <person name="Gargeya S."/>
            <person name="Fitzgerald M."/>
            <person name="Abouelleil A."/>
            <person name="Alvarado L."/>
            <person name="Chapman S.B."/>
            <person name="Gainer-Dewar J."/>
            <person name="Goldberg J."/>
            <person name="Griggs A."/>
            <person name="Gujja S."/>
            <person name="Hansen M."/>
            <person name="Howarth C."/>
            <person name="Imamovic A."/>
            <person name="Ireland A."/>
            <person name="Larimer J."/>
            <person name="McCowan C."/>
            <person name="Murphy C."/>
            <person name="Pearson M."/>
            <person name="Poon T.W."/>
            <person name="Priest M."/>
            <person name="Roberts A."/>
            <person name="Saif S."/>
            <person name="Shea T."/>
            <person name="Sykes S."/>
            <person name="Wortman J."/>
            <person name="Nusbaum C."/>
            <person name="Birren B."/>
        </authorList>
    </citation>
    <scope>NUCLEOTIDE SEQUENCE [LARGE SCALE GENOMIC DNA]</scope>
    <source>
        <strain evidence="5">NJM9701</strain>
    </source>
</reference>
<dbReference type="InterPro" id="IPR036961">
    <property type="entry name" value="Kinesin_motor_dom_sf"/>
</dbReference>
<feature type="region of interest" description="Disordered" evidence="2">
    <location>
        <begin position="12"/>
        <end position="66"/>
    </location>
</feature>
<dbReference type="STRING" id="157072.A0A024ULI8"/>
<dbReference type="GO" id="GO:0005871">
    <property type="term" value="C:kinesin complex"/>
    <property type="evidence" value="ECO:0007669"/>
    <property type="project" value="TreeGrafter"/>
</dbReference>
<evidence type="ECO:0000259" key="4">
    <source>
        <dbReference type="PROSITE" id="PS50067"/>
    </source>
</evidence>
<dbReference type="RefSeq" id="XP_008863403.1">
    <property type="nucleotide sequence ID" value="XM_008865181.1"/>
</dbReference>
<dbReference type="EMBL" id="KI913954">
    <property type="protein sequence ID" value="ETW07311.1"/>
    <property type="molecule type" value="Genomic_DNA"/>
</dbReference>
<keyword evidence="1" id="KW-0067">ATP-binding</keyword>
<dbReference type="InterPro" id="IPR027417">
    <property type="entry name" value="P-loop_NTPase"/>
</dbReference>
<dbReference type="GeneID" id="20078909"/>
<dbReference type="EMBL" id="KI913954">
    <property type="protein sequence ID" value="ETW07310.1"/>
    <property type="molecule type" value="Genomic_DNA"/>
</dbReference>
<feature type="compositionally biased region" description="Polar residues" evidence="2">
    <location>
        <begin position="698"/>
        <end position="716"/>
    </location>
</feature>
<dbReference type="OrthoDB" id="79446at2759"/>
<dbReference type="GO" id="GO:0008017">
    <property type="term" value="F:microtubule binding"/>
    <property type="evidence" value="ECO:0007669"/>
    <property type="project" value="InterPro"/>
</dbReference>
<feature type="transmembrane region" description="Helical" evidence="3">
    <location>
        <begin position="726"/>
        <end position="746"/>
    </location>
</feature>
<dbReference type="InterPro" id="IPR027640">
    <property type="entry name" value="Kinesin-like_fam"/>
</dbReference>
<keyword evidence="1" id="KW-0547">Nucleotide-binding</keyword>
<dbReference type="SMART" id="SM00129">
    <property type="entry name" value="KISc"/>
    <property type="match status" value="1"/>
</dbReference>
<dbReference type="GO" id="GO:0003777">
    <property type="term" value="F:microtubule motor activity"/>
    <property type="evidence" value="ECO:0007669"/>
    <property type="project" value="InterPro"/>
</dbReference>
<keyword evidence="1" id="KW-0505">Motor protein</keyword>
<dbReference type="Pfam" id="PF00225">
    <property type="entry name" value="Kinesin"/>
    <property type="match status" value="1"/>
</dbReference>
<dbReference type="GO" id="GO:0007018">
    <property type="term" value="P:microtubule-based movement"/>
    <property type="evidence" value="ECO:0007669"/>
    <property type="project" value="InterPro"/>
</dbReference>
<dbReference type="Gene3D" id="3.40.850.10">
    <property type="entry name" value="Kinesin motor domain"/>
    <property type="match status" value="1"/>
</dbReference>
<evidence type="ECO:0000256" key="2">
    <source>
        <dbReference type="SAM" id="MobiDB-lite"/>
    </source>
</evidence>
<dbReference type="GO" id="GO:0016887">
    <property type="term" value="F:ATP hydrolysis activity"/>
    <property type="evidence" value="ECO:0007669"/>
    <property type="project" value="TreeGrafter"/>
</dbReference>
<dbReference type="GO" id="GO:0005874">
    <property type="term" value="C:microtubule"/>
    <property type="evidence" value="ECO:0007669"/>
    <property type="project" value="TreeGrafter"/>
</dbReference>
<dbReference type="RefSeq" id="XP_008863404.1">
    <property type="nucleotide sequence ID" value="XM_008865182.1"/>
</dbReference>
<dbReference type="GO" id="GO:0005524">
    <property type="term" value="F:ATP binding"/>
    <property type="evidence" value="ECO:0007669"/>
    <property type="project" value="UniProtKB-UniRule"/>
</dbReference>
<dbReference type="PROSITE" id="PS50067">
    <property type="entry name" value="KINESIN_MOTOR_2"/>
    <property type="match status" value="1"/>
</dbReference>
<dbReference type="VEuPathDB" id="FungiDB:H310_01859"/>
<evidence type="ECO:0000313" key="5">
    <source>
        <dbReference type="EMBL" id="ETW07311.1"/>
    </source>
</evidence>
<dbReference type="AlphaFoldDB" id="A0A024ULI8"/>
<feature type="binding site" evidence="1">
    <location>
        <begin position="156"/>
        <end position="163"/>
    </location>
    <ligand>
        <name>ATP</name>
        <dbReference type="ChEBI" id="CHEBI:30616"/>
    </ligand>
</feature>
<comment type="similarity">
    <text evidence="1">Belongs to the TRAFAC class myosin-kinesin ATPase superfamily. Kinesin family.</text>
</comment>
<dbReference type="InterPro" id="IPR001752">
    <property type="entry name" value="Kinesin_motor_dom"/>
</dbReference>
<proteinExistence type="inferred from homology"/>
<feature type="domain" description="Kinesin motor" evidence="4">
    <location>
        <begin position="73"/>
        <end position="396"/>
    </location>
</feature>
<dbReference type="SUPFAM" id="SSF52540">
    <property type="entry name" value="P-loop containing nucleoside triphosphate hydrolases"/>
    <property type="match status" value="1"/>
</dbReference>
<keyword evidence="3" id="KW-0812">Transmembrane</keyword>
<gene>
    <name evidence="5" type="ORF">H310_01859</name>
</gene>
<feature type="region of interest" description="Disordered" evidence="2">
    <location>
        <begin position="673"/>
        <end position="724"/>
    </location>
</feature>
<keyword evidence="3" id="KW-0472">Membrane</keyword>
<feature type="compositionally biased region" description="Polar residues" evidence="2">
    <location>
        <begin position="54"/>
        <end position="66"/>
    </location>
</feature>
<sequence>MVYGMQHCADAAMSSAIPRLSRRTKSSPDSPTIKMRTSEEGPPPSPSKLHRSKSSPPKLSQTMQLAPTATSARVRTFLRLRSAAGTPTPTWLQCRPLKTGKVYLDVNHPKLSERKQFVVDGVLGTSSSQQDVFDAVGVASVDQFLAGYNNTIFVYGTSGSGKTHTMHGDLHPASHDRGLTSRILDYLFAQLHQTDFTCTIAFVDIYHDKLYDLLDGRGSDPKTLRENTACHQVYVQNLVEKRVQTAADALAWLDVGCTTRRAASHRDRSRSHTIFTIRLTQTRPSPGGRTKVVTSALHCVDLAGSERPATTLHKPVKDVTQINKSLSSLATVILALGDMTRAKRHVPYRDCKLTFLLREALGGNSKTTVVATAVADDRGITDMLGTLQFVERVKHVTTVVSPNEFLDGGGAPPDQDGSEVESTWPYSAARVHPVAPRSSNGSGHVVASTIAMNEVPAEIVKCDSWTQQSPDKTVGFTRPATRLSWGEHDDAVPTDCSSAANEEEEVVPCEMTQAEMTIASMETCALTTQTNFEPSDEAVAPDIVPVSESALEGLAVMAPTAEAPAKRGLWTKEQSDFRLETSPVDHPLPGCPPCSLVAPLPTSAVELPPSPDTALNCSTLGRAIPVPFVATSGQATQESVVATDTVNENLKVPRPALSIGACLVALHAGEVDIRPPSPPKPNDALPPASPGIAKRDSWTQSDEQLHSQPTKSNEPSGSDPGGRPGVAPFVVGMFLGGCTVYLLVYLRQRR</sequence>
<evidence type="ECO:0000256" key="3">
    <source>
        <dbReference type="SAM" id="Phobius"/>
    </source>
</evidence>
<dbReference type="eggNOG" id="ENOG502QR1R">
    <property type="taxonomic scope" value="Eukaryota"/>
</dbReference>
<evidence type="ECO:0000256" key="1">
    <source>
        <dbReference type="PROSITE-ProRule" id="PRU00283"/>
    </source>
</evidence>
<name>A0A024ULI8_9STRA</name>